<dbReference type="Gene3D" id="3.30.1370.110">
    <property type="match status" value="1"/>
</dbReference>
<keyword evidence="3" id="KW-0378">Hydrolase</keyword>
<dbReference type="InterPro" id="IPR036063">
    <property type="entry name" value="Smr_dom_sf"/>
</dbReference>
<dbReference type="Pfam" id="PF01713">
    <property type="entry name" value="Smr"/>
    <property type="match status" value="1"/>
</dbReference>
<organism evidence="3 4">
    <name type="scientific">Oceanicella actignis</name>
    <dbReference type="NCBI Taxonomy" id="1189325"/>
    <lineage>
        <taxon>Bacteria</taxon>
        <taxon>Pseudomonadati</taxon>
        <taxon>Pseudomonadota</taxon>
        <taxon>Alphaproteobacteria</taxon>
        <taxon>Rhodobacterales</taxon>
        <taxon>Paracoccaceae</taxon>
        <taxon>Oceanicella</taxon>
    </lineage>
</organism>
<dbReference type="InterPro" id="IPR002625">
    <property type="entry name" value="Smr_dom"/>
</dbReference>
<dbReference type="SMART" id="SM00463">
    <property type="entry name" value="SMR"/>
    <property type="match status" value="1"/>
</dbReference>
<dbReference type="EMBL" id="FRDL01000004">
    <property type="protein sequence ID" value="SHN64726.1"/>
    <property type="molecule type" value="Genomic_DNA"/>
</dbReference>
<dbReference type="Proteomes" id="UP000184066">
    <property type="component" value="Unassembled WGS sequence"/>
</dbReference>
<name>A0A1M7T1Z5_9RHOB</name>
<keyword evidence="3" id="KW-0540">Nuclease</keyword>
<dbReference type="SUPFAM" id="SSF160443">
    <property type="entry name" value="SMR domain-like"/>
    <property type="match status" value="1"/>
</dbReference>
<feature type="region of interest" description="Disordered" evidence="1">
    <location>
        <begin position="1"/>
        <end position="120"/>
    </location>
</feature>
<dbReference type="OrthoDB" id="7165597at2"/>
<dbReference type="RefSeq" id="WP_072747012.1">
    <property type="nucleotide sequence ID" value="NZ_FOHL01000004.1"/>
</dbReference>
<feature type="domain" description="Smr" evidence="2">
    <location>
        <begin position="117"/>
        <end position="211"/>
    </location>
</feature>
<proteinExistence type="predicted"/>
<dbReference type="GO" id="GO:0004519">
    <property type="term" value="F:endonuclease activity"/>
    <property type="evidence" value="ECO:0007669"/>
    <property type="project" value="UniProtKB-KW"/>
</dbReference>
<keyword evidence="3" id="KW-0255">Endonuclease</keyword>
<accession>A0A1M7T1Z5</accession>
<sequence length="214" mass="23062">MARRRRPRRLTPEESALWSQVAATADPMRPTPPPAPSEAPPSALRGAPAQPAIEAPPRKSPRRPGAAPPPPPPSPPAPSVAFDFAPEPYDSLAPAEGLDRRTARRLRAGRREPEARLDLHGMTAERAHAALTGFVRASRMRGLRCVLIITGKGGRARCAGEDAPFMAPAEGVLRRAAPRWLRAGPLAGMVVGIYPAHRRHGGEGAFYVYLKKLR</sequence>
<dbReference type="AlphaFoldDB" id="A0A1M7T1Z5"/>
<evidence type="ECO:0000256" key="1">
    <source>
        <dbReference type="SAM" id="MobiDB-lite"/>
    </source>
</evidence>
<protein>
    <submittedName>
        <fullName evidence="3">DNA-nicking endonuclease, Smr domain</fullName>
    </submittedName>
</protein>
<dbReference type="STRING" id="1189325.SAMN04488119_10436"/>
<dbReference type="PANTHER" id="PTHR35562:SF2">
    <property type="entry name" value="DNA ENDONUCLEASE SMRA-RELATED"/>
    <property type="match status" value="1"/>
</dbReference>
<dbReference type="PROSITE" id="PS50828">
    <property type="entry name" value="SMR"/>
    <property type="match status" value="1"/>
</dbReference>
<evidence type="ECO:0000259" key="2">
    <source>
        <dbReference type="PROSITE" id="PS50828"/>
    </source>
</evidence>
<feature type="compositionally biased region" description="Pro residues" evidence="1">
    <location>
        <begin position="66"/>
        <end position="78"/>
    </location>
</feature>
<evidence type="ECO:0000313" key="4">
    <source>
        <dbReference type="Proteomes" id="UP000184066"/>
    </source>
</evidence>
<evidence type="ECO:0000313" key="3">
    <source>
        <dbReference type="EMBL" id="SHN64726.1"/>
    </source>
</evidence>
<feature type="compositionally biased region" description="Pro residues" evidence="1">
    <location>
        <begin position="29"/>
        <end position="39"/>
    </location>
</feature>
<keyword evidence="4" id="KW-1185">Reference proteome</keyword>
<dbReference type="PANTHER" id="PTHR35562">
    <property type="entry name" value="DNA ENDONUCLEASE SMRA-RELATED"/>
    <property type="match status" value="1"/>
</dbReference>
<gene>
    <name evidence="3" type="ORF">SAMN05216200_10436</name>
</gene>
<feature type="compositionally biased region" description="Basic and acidic residues" evidence="1">
    <location>
        <begin position="109"/>
        <end position="120"/>
    </location>
</feature>
<reference evidence="3 4" key="1">
    <citation type="submission" date="2016-12" db="EMBL/GenBank/DDBJ databases">
        <authorList>
            <person name="Song W.-J."/>
            <person name="Kurnit D.M."/>
        </authorList>
    </citation>
    <scope>NUCLEOTIDE SEQUENCE [LARGE SCALE GENOMIC DNA]</scope>
    <source>
        <strain evidence="3 4">CGMCC 1.10808</strain>
    </source>
</reference>